<keyword evidence="1" id="KW-0472">Membrane</keyword>
<dbReference type="EMBL" id="ML993889">
    <property type="protein sequence ID" value="KAF2203935.1"/>
    <property type="molecule type" value="Genomic_DNA"/>
</dbReference>
<evidence type="ECO:0000313" key="2">
    <source>
        <dbReference type="EMBL" id="KAF2203935.1"/>
    </source>
</evidence>
<dbReference type="AlphaFoldDB" id="A0A9P4JRN2"/>
<proteinExistence type="predicted"/>
<sequence>DLSVIPLAPNPSGAPPNFVNLESLAPTTYGVMITMIILSFVFVTMRIYTDVKRYRKLALDDSGRIFTNIHGICIMSMNETARHAWDVPLSAVDSLWLKKNAVVCMVYSPAMWCAKTCYLYALYPPIRHYKLGAIFLYFHYRLFGSRLLEYSSSVRHLQLPAWA</sequence>
<keyword evidence="3" id="KW-1185">Reference proteome</keyword>
<feature type="non-terminal residue" evidence="2">
    <location>
        <position position="1"/>
    </location>
</feature>
<reference evidence="2" key="1">
    <citation type="journal article" date="2020" name="Stud. Mycol.">
        <title>101 Dothideomycetes genomes: a test case for predicting lifestyles and emergence of pathogens.</title>
        <authorList>
            <person name="Haridas S."/>
            <person name="Albert R."/>
            <person name="Binder M."/>
            <person name="Bloem J."/>
            <person name="Labutti K."/>
            <person name="Salamov A."/>
            <person name="Andreopoulos B."/>
            <person name="Baker S."/>
            <person name="Barry K."/>
            <person name="Bills G."/>
            <person name="Bluhm B."/>
            <person name="Cannon C."/>
            <person name="Castanera R."/>
            <person name="Culley D."/>
            <person name="Daum C."/>
            <person name="Ezra D."/>
            <person name="Gonzalez J."/>
            <person name="Henrissat B."/>
            <person name="Kuo A."/>
            <person name="Liang C."/>
            <person name="Lipzen A."/>
            <person name="Lutzoni F."/>
            <person name="Magnuson J."/>
            <person name="Mondo S."/>
            <person name="Nolan M."/>
            <person name="Ohm R."/>
            <person name="Pangilinan J."/>
            <person name="Park H.-J."/>
            <person name="Ramirez L."/>
            <person name="Alfaro M."/>
            <person name="Sun H."/>
            <person name="Tritt A."/>
            <person name="Yoshinaga Y."/>
            <person name="Zwiers L.-H."/>
            <person name="Turgeon B."/>
            <person name="Goodwin S."/>
            <person name="Spatafora J."/>
            <person name="Crous P."/>
            <person name="Grigoriev I."/>
        </authorList>
    </citation>
    <scope>NUCLEOTIDE SEQUENCE</scope>
    <source>
        <strain evidence="2">ATCC 74209</strain>
    </source>
</reference>
<dbReference type="OrthoDB" id="444631at2759"/>
<accession>A0A9P4JRN2</accession>
<comment type="caution">
    <text evidence="2">The sequence shown here is derived from an EMBL/GenBank/DDBJ whole genome shotgun (WGS) entry which is preliminary data.</text>
</comment>
<organism evidence="2 3">
    <name type="scientific">Delitschia confertaspora ATCC 74209</name>
    <dbReference type="NCBI Taxonomy" id="1513339"/>
    <lineage>
        <taxon>Eukaryota</taxon>
        <taxon>Fungi</taxon>
        <taxon>Dikarya</taxon>
        <taxon>Ascomycota</taxon>
        <taxon>Pezizomycotina</taxon>
        <taxon>Dothideomycetes</taxon>
        <taxon>Pleosporomycetidae</taxon>
        <taxon>Pleosporales</taxon>
        <taxon>Delitschiaceae</taxon>
        <taxon>Delitschia</taxon>
    </lineage>
</organism>
<keyword evidence="1" id="KW-1133">Transmembrane helix</keyword>
<feature type="transmembrane region" description="Helical" evidence="1">
    <location>
        <begin position="29"/>
        <end position="48"/>
    </location>
</feature>
<protein>
    <submittedName>
        <fullName evidence="2">Uncharacterized protein</fullName>
    </submittedName>
</protein>
<evidence type="ECO:0000313" key="3">
    <source>
        <dbReference type="Proteomes" id="UP000799536"/>
    </source>
</evidence>
<name>A0A9P4JRN2_9PLEO</name>
<gene>
    <name evidence="2" type="ORF">GQ43DRAFT_497085</name>
</gene>
<evidence type="ECO:0000256" key="1">
    <source>
        <dbReference type="SAM" id="Phobius"/>
    </source>
</evidence>
<keyword evidence="1" id="KW-0812">Transmembrane</keyword>
<dbReference type="Proteomes" id="UP000799536">
    <property type="component" value="Unassembled WGS sequence"/>
</dbReference>